<dbReference type="Proteomes" id="UP000294894">
    <property type="component" value="Chromosome"/>
</dbReference>
<dbReference type="EMBL" id="CP038267">
    <property type="protein sequence ID" value="QBR93041.1"/>
    <property type="molecule type" value="Genomic_DNA"/>
</dbReference>
<dbReference type="OrthoDB" id="3788464at2"/>
<evidence type="ECO:0000313" key="3">
    <source>
        <dbReference type="Proteomes" id="UP000294894"/>
    </source>
</evidence>
<accession>A0A4P7GMN1</accession>
<evidence type="ECO:0008006" key="4">
    <source>
        <dbReference type="Google" id="ProtNLM"/>
    </source>
</evidence>
<feature type="chain" id="PRO_5038471141" description="DUF732 domain-containing protein" evidence="1">
    <location>
        <begin position="22"/>
        <end position="181"/>
    </location>
</feature>
<organism evidence="2 3">
    <name type="scientific">Nocardioides euryhalodurans</name>
    <dbReference type="NCBI Taxonomy" id="2518370"/>
    <lineage>
        <taxon>Bacteria</taxon>
        <taxon>Bacillati</taxon>
        <taxon>Actinomycetota</taxon>
        <taxon>Actinomycetes</taxon>
        <taxon>Propionibacteriales</taxon>
        <taxon>Nocardioidaceae</taxon>
        <taxon>Nocardioides</taxon>
    </lineage>
</organism>
<keyword evidence="3" id="KW-1185">Reference proteome</keyword>
<dbReference type="AlphaFoldDB" id="A0A4P7GMN1"/>
<protein>
    <recommendedName>
        <fullName evidence="4">DUF732 domain-containing protein</fullName>
    </recommendedName>
</protein>
<evidence type="ECO:0000313" key="2">
    <source>
        <dbReference type="EMBL" id="QBR93041.1"/>
    </source>
</evidence>
<dbReference type="KEGG" id="noy:EXE57_12740"/>
<gene>
    <name evidence="2" type="ORF">EXE57_12740</name>
</gene>
<reference evidence="2 3" key="1">
    <citation type="submission" date="2019-03" db="EMBL/GenBank/DDBJ databases">
        <title>Three New Species of Nocardioides, Nocardioides euryhalodurans sp. nov., Nocardioides seonyuensis sp. nov. and Nocardioides eburneoflavus sp. nov., Iolated from Soil.</title>
        <authorList>
            <person name="Roh S.G."/>
            <person name="Lee C."/>
            <person name="Kim M.-K."/>
            <person name="Kim S.B."/>
        </authorList>
    </citation>
    <scope>NUCLEOTIDE SEQUENCE [LARGE SCALE GENOMIC DNA]</scope>
    <source>
        <strain evidence="2 3">MMS17-SY117</strain>
    </source>
</reference>
<feature type="signal peptide" evidence="1">
    <location>
        <begin position="1"/>
        <end position="21"/>
    </location>
</feature>
<evidence type="ECO:0000256" key="1">
    <source>
        <dbReference type="SAM" id="SignalP"/>
    </source>
</evidence>
<sequence length="181" mass="18813">MPQLAVVGLLLVLLAACSSSGDGEPEPAAVTGSPDQTALRQDLATLFAGDSPRPADVADGECFADRLLADTTPEQLQEGGLTDSSGQLVGELPSLPEELAGTVADAQLACIDVVESSTRALTAARKGDLDAEAYADCLRRDLPPDTQREALVATLMGEWDDPALGRLADAQLACVDEQQRP</sequence>
<keyword evidence="1" id="KW-0732">Signal</keyword>
<name>A0A4P7GMN1_9ACTN</name>
<dbReference type="RefSeq" id="WP_135078063.1">
    <property type="nucleotide sequence ID" value="NZ_CP038267.1"/>
</dbReference>
<proteinExistence type="predicted"/>